<evidence type="ECO:0000256" key="7">
    <source>
        <dbReference type="SAM" id="Phobius"/>
    </source>
</evidence>
<dbReference type="GO" id="GO:0008381">
    <property type="term" value="F:mechanosensitive monoatomic ion channel activity"/>
    <property type="evidence" value="ECO:0007669"/>
    <property type="project" value="UniProtKB-ARBA"/>
</dbReference>
<reference evidence="11" key="1">
    <citation type="submission" date="2016-10" db="EMBL/GenBank/DDBJ databases">
        <authorList>
            <person name="Varghese N."/>
            <person name="Submissions S."/>
        </authorList>
    </citation>
    <scope>NUCLEOTIDE SEQUENCE [LARGE SCALE GENOMIC DNA]</scope>
    <source>
        <strain evidence="11">DSM 17298</strain>
    </source>
</reference>
<evidence type="ECO:0000259" key="9">
    <source>
        <dbReference type="Pfam" id="PF21082"/>
    </source>
</evidence>
<dbReference type="InterPro" id="IPR052702">
    <property type="entry name" value="MscS-like_channel"/>
</dbReference>
<dbReference type="InterPro" id="IPR010920">
    <property type="entry name" value="LSM_dom_sf"/>
</dbReference>
<feature type="transmembrane region" description="Helical" evidence="7">
    <location>
        <begin position="95"/>
        <end position="113"/>
    </location>
</feature>
<dbReference type="InterPro" id="IPR049278">
    <property type="entry name" value="MS_channel_C"/>
</dbReference>
<dbReference type="InterPro" id="IPR011066">
    <property type="entry name" value="MscS_channel_C_sf"/>
</dbReference>
<evidence type="ECO:0000256" key="2">
    <source>
        <dbReference type="ARBA" id="ARBA00008017"/>
    </source>
</evidence>
<dbReference type="InterPro" id="IPR023408">
    <property type="entry name" value="MscS_beta-dom_sf"/>
</dbReference>
<organism evidence="10 11">
    <name type="scientific">Algoriphagus boritolerans DSM 17298 = JCM 18970</name>
    <dbReference type="NCBI Taxonomy" id="1120964"/>
    <lineage>
        <taxon>Bacteria</taxon>
        <taxon>Pseudomonadati</taxon>
        <taxon>Bacteroidota</taxon>
        <taxon>Cytophagia</taxon>
        <taxon>Cytophagales</taxon>
        <taxon>Cyclobacteriaceae</taxon>
        <taxon>Algoriphagus</taxon>
    </lineage>
</organism>
<dbReference type="InterPro" id="IPR006685">
    <property type="entry name" value="MscS_channel_2nd"/>
</dbReference>
<feature type="domain" description="Mechanosensitive ion channel MscS" evidence="8">
    <location>
        <begin position="115"/>
        <end position="182"/>
    </location>
</feature>
<protein>
    <submittedName>
        <fullName evidence="10">Mechanosensitive ion channel</fullName>
    </submittedName>
</protein>
<dbReference type="PANTHER" id="PTHR30347">
    <property type="entry name" value="POTASSIUM CHANNEL RELATED"/>
    <property type="match status" value="1"/>
</dbReference>
<feature type="transmembrane region" description="Helical" evidence="7">
    <location>
        <begin position="70"/>
        <end position="89"/>
    </location>
</feature>
<keyword evidence="11" id="KW-1185">Reference proteome</keyword>
<dbReference type="InterPro" id="IPR011014">
    <property type="entry name" value="MscS_channel_TM-2"/>
</dbReference>
<accession>A0A1H5WLR9</accession>
<dbReference type="Proteomes" id="UP000236736">
    <property type="component" value="Unassembled WGS sequence"/>
</dbReference>
<keyword evidence="5 7" id="KW-1133">Transmembrane helix</keyword>
<keyword evidence="4 7" id="KW-0812">Transmembrane</keyword>
<feature type="transmembrane region" description="Helical" evidence="7">
    <location>
        <begin position="27"/>
        <end position="49"/>
    </location>
</feature>
<keyword evidence="6 7" id="KW-0472">Membrane</keyword>
<dbReference type="AlphaFoldDB" id="A0A1H5WLR9"/>
<dbReference type="SUPFAM" id="SSF82689">
    <property type="entry name" value="Mechanosensitive channel protein MscS (YggB), C-terminal domain"/>
    <property type="match status" value="1"/>
</dbReference>
<evidence type="ECO:0000256" key="5">
    <source>
        <dbReference type="ARBA" id="ARBA00022989"/>
    </source>
</evidence>
<dbReference type="Gene3D" id="2.30.30.60">
    <property type="match status" value="1"/>
</dbReference>
<evidence type="ECO:0000256" key="4">
    <source>
        <dbReference type="ARBA" id="ARBA00022692"/>
    </source>
</evidence>
<comment type="similarity">
    <text evidence="2">Belongs to the MscS (TC 1.A.23) family.</text>
</comment>
<keyword evidence="3" id="KW-1003">Cell membrane</keyword>
<evidence type="ECO:0000313" key="10">
    <source>
        <dbReference type="EMBL" id="SEG00579.1"/>
    </source>
</evidence>
<dbReference type="SUPFAM" id="SSF82861">
    <property type="entry name" value="Mechanosensitive channel protein MscS (YggB), transmembrane region"/>
    <property type="match status" value="1"/>
</dbReference>
<evidence type="ECO:0000256" key="6">
    <source>
        <dbReference type="ARBA" id="ARBA00023136"/>
    </source>
</evidence>
<dbReference type="GO" id="GO:0005886">
    <property type="term" value="C:plasma membrane"/>
    <property type="evidence" value="ECO:0007669"/>
    <property type="project" value="UniProtKB-SubCell"/>
</dbReference>
<evidence type="ECO:0000256" key="1">
    <source>
        <dbReference type="ARBA" id="ARBA00004651"/>
    </source>
</evidence>
<dbReference type="Gene3D" id="1.10.287.1260">
    <property type="match status" value="1"/>
</dbReference>
<evidence type="ECO:0000313" key="11">
    <source>
        <dbReference type="Proteomes" id="UP000236736"/>
    </source>
</evidence>
<dbReference type="Pfam" id="PF21082">
    <property type="entry name" value="MS_channel_3rd"/>
    <property type="match status" value="1"/>
</dbReference>
<dbReference type="RefSeq" id="WP_103924823.1">
    <property type="nucleotide sequence ID" value="NZ_FNVR01000010.1"/>
</dbReference>
<dbReference type="Pfam" id="PF00924">
    <property type="entry name" value="MS_channel_2nd"/>
    <property type="match status" value="1"/>
</dbReference>
<dbReference type="STRING" id="1120964.GCA_001313265_01782"/>
<proteinExistence type="inferred from homology"/>
<gene>
    <name evidence="10" type="ORF">SAMN03080598_02158</name>
</gene>
<feature type="domain" description="Mechanosensitive ion channel MscS C-terminal" evidence="9">
    <location>
        <begin position="190"/>
        <end position="273"/>
    </location>
</feature>
<dbReference type="Gene3D" id="3.30.70.100">
    <property type="match status" value="1"/>
</dbReference>
<dbReference type="OrthoDB" id="9809206at2"/>
<evidence type="ECO:0000256" key="3">
    <source>
        <dbReference type="ARBA" id="ARBA00022475"/>
    </source>
</evidence>
<dbReference type="EMBL" id="FNVR01000010">
    <property type="protein sequence ID" value="SEG00579.1"/>
    <property type="molecule type" value="Genomic_DNA"/>
</dbReference>
<dbReference type="SUPFAM" id="SSF50182">
    <property type="entry name" value="Sm-like ribonucleoproteins"/>
    <property type="match status" value="1"/>
</dbReference>
<sequence>MEGNGSFWKWLEAILNENLISLGDSKLTVGLILTLILSFIALFVISEWVRRFLVRQVLKKSQIARGTKESIGTMVKYLIILGGFFSILQTNGIDLSAFGILAGAIGVGIGFGLQNITNNFISGLIILFEQPIKVGDRIEVGDVSGDVIQINARATTVVTNDNISVIVPNSQFIDSPVINWSHNEHRIRFNFPVGVSYKEDPEKVKRILIEVAKANPGILPNPEADVLFDSYGDNSLNFNLRVWTSEYVNKPKVLRSQLYYAIFKRFSEEKIEIPFPQRDLHLKSGFEKLGI</sequence>
<dbReference type="PANTHER" id="PTHR30347:SF1">
    <property type="entry name" value="MECHANOSENSITIVE CHANNEL MSCK"/>
    <property type="match status" value="1"/>
</dbReference>
<evidence type="ECO:0000259" key="8">
    <source>
        <dbReference type="Pfam" id="PF00924"/>
    </source>
</evidence>
<comment type="subcellular location">
    <subcellularLocation>
        <location evidence="1">Cell membrane</location>
        <topology evidence="1">Multi-pass membrane protein</topology>
    </subcellularLocation>
</comment>
<name>A0A1H5WLR9_9BACT</name>